<evidence type="ECO:0000313" key="2">
    <source>
        <dbReference type="EMBL" id="CAJ43606.1"/>
    </source>
</evidence>
<dbReference type="PROSITE" id="PS51657">
    <property type="entry name" value="PSRV_HELICASE"/>
    <property type="match status" value="1"/>
</dbReference>
<proteinExistence type="predicted"/>
<name>Q0VZD0_9VIRU</name>
<dbReference type="EMBL" id="AM158439">
    <property type="protein sequence ID" value="CAJ43606.1"/>
    <property type="molecule type" value="Genomic_RNA"/>
</dbReference>
<dbReference type="GeneID" id="4213974"/>
<organism evidence="2 3">
    <name type="scientific">Narcissus common latent virus</name>
    <dbReference type="NCBI Taxonomy" id="160844"/>
    <lineage>
        <taxon>Viruses</taxon>
        <taxon>Riboviria</taxon>
        <taxon>Orthornavirae</taxon>
        <taxon>Kitrinoviricota</taxon>
        <taxon>Alsuviricetes</taxon>
        <taxon>Tymovirales</taxon>
        <taxon>Betaflexiviridae</taxon>
        <taxon>Quinvirinae</taxon>
        <taxon>Carlavirus</taxon>
        <taxon>Carlavirus latensnarcissi</taxon>
    </lineage>
</organism>
<protein>
    <submittedName>
        <fullName evidence="2">Triple Gene Block protein 1</fullName>
    </submittedName>
</protein>
<dbReference type="Proteomes" id="UP000204510">
    <property type="component" value="Segment"/>
</dbReference>
<dbReference type="Pfam" id="PF01443">
    <property type="entry name" value="Viral_helicase1"/>
    <property type="match status" value="1"/>
</dbReference>
<dbReference type="OrthoDB" id="16070at10239"/>
<keyword evidence="3" id="KW-1185">Reference proteome</keyword>
<dbReference type="KEGG" id="vg:4213974"/>
<dbReference type="InterPro" id="IPR027351">
    <property type="entry name" value="(+)RNA_virus_helicase_core_dom"/>
</dbReference>
<dbReference type="GO" id="GO:0005524">
    <property type="term" value="F:ATP binding"/>
    <property type="evidence" value="ECO:0007669"/>
    <property type="project" value="InterPro"/>
</dbReference>
<accession>Q0VZD0</accession>
<sequence length="229" mass="25301">MDVLVNLLNKYGLVRLSSKLVLPIVVHCVPGAGKSTLIRELLACDSRFVAYTGGLGDPAHITGKWIQRWQGDYDRTKNLVLDEYTLIEDVPGAFALFGDPIQVNTTSVKPADFICYTSRRFGSATSTLLKALGWPVEASGNDLVQIHHIYSFEPTGVVIYFEEEIGCLLREHCVAALGLEEIRGKTFDTVTFVTSENSPLISREAAYQCLTRHRLALHILCPNATYTAP</sequence>
<evidence type="ECO:0000259" key="1">
    <source>
        <dbReference type="PROSITE" id="PS51657"/>
    </source>
</evidence>
<dbReference type="RefSeq" id="YP_699984.1">
    <property type="nucleotide sequence ID" value="NC_008266.1"/>
</dbReference>
<reference evidence="2 3" key="1">
    <citation type="journal article" date="2006" name="Arch. Virol.">
        <title>Complete nucleotide sequence and affinities of the genomic RNA of Narcissus common latent virus (genus Carlavirus).</title>
        <authorList>
            <person name="Zheng H.Y."/>
            <person name="Chen J."/>
            <person name="Adams M.J."/>
            <person name="Chen J.P."/>
        </authorList>
    </citation>
    <scope>NUCLEOTIDE SEQUENCE [LARGE SCALE GENOMIC DNA]</scope>
    <source>
        <strain evidence="2">Zhangzhou</strain>
    </source>
</reference>
<evidence type="ECO:0000313" key="3">
    <source>
        <dbReference type="Proteomes" id="UP000204510"/>
    </source>
</evidence>
<feature type="domain" description="(+)RNA virus helicase C-terminal" evidence="1">
    <location>
        <begin position="1"/>
        <end position="229"/>
    </location>
</feature>
<gene>
    <name evidence="2" type="ORF">NcLaVgp2</name>
</gene>